<dbReference type="EMBL" id="WKKF01000001">
    <property type="protein sequence ID" value="MRX53363.1"/>
    <property type="molecule type" value="Genomic_DNA"/>
</dbReference>
<reference evidence="1 2" key="1">
    <citation type="submission" date="2019-11" db="EMBL/GenBank/DDBJ databases">
        <title>Bacillus idriensis genome.</title>
        <authorList>
            <person name="Konopka E.N."/>
            <person name="Newman J.D."/>
        </authorList>
    </citation>
    <scope>NUCLEOTIDE SEQUENCE [LARGE SCALE GENOMIC DNA]</scope>
    <source>
        <strain evidence="1 2">DSM 19097</strain>
    </source>
</reference>
<proteinExistence type="predicted"/>
<organism evidence="1 2">
    <name type="scientific">Metabacillus idriensis</name>
    <dbReference type="NCBI Taxonomy" id="324768"/>
    <lineage>
        <taxon>Bacteria</taxon>
        <taxon>Bacillati</taxon>
        <taxon>Bacillota</taxon>
        <taxon>Bacilli</taxon>
        <taxon>Bacillales</taxon>
        <taxon>Bacillaceae</taxon>
        <taxon>Metabacillus</taxon>
    </lineage>
</organism>
<dbReference type="Proteomes" id="UP000441585">
    <property type="component" value="Unassembled WGS sequence"/>
</dbReference>
<dbReference type="AlphaFoldDB" id="A0A6I2MC57"/>
<comment type="caution">
    <text evidence="1">The sequence shown here is derived from an EMBL/GenBank/DDBJ whole genome shotgun (WGS) entry which is preliminary data.</text>
</comment>
<keyword evidence="2" id="KW-1185">Reference proteome</keyword>
<name>A0A6I2MC57_9BACI</name>
<sequence>MGTVLLFHHNQEMTILEDVTEEKYADLKKQSACGTCSYKINDREIKFSEIQFTVWQEQMDWDFGY</sequence>
<gene>
    <name evidence="1" type="ORF">GJU41_05220</name>
</gene>
<protein>
    <submittedName>
        <fullName evidence="1">Uncharacterized protein</fullName>
    </submittedName>
</protein>
<dbReference type="RefSeq" id="WP_070877110.1">
    <property type="nucleotide sequence ID" value="NZ_CAJFZX010000008.1"/>
</dbReference>
<evidence type="ECO:0000313" key="2">
    <source>
        <dbReference type="Proteomes" id="UP000441585"/>
    </source>
</evidence>
<accession>A0A6I2MC57</accession>
<evidence type="ECO:0000313" key="1">
    <source>
        <dbReference type="EMBL" id="MRX53363.1"/>
    </source>
</evidence>